<evidence type="ECO:0000313" key="2">
    <source>
        <dbReference type="Proteomes" id="UP000657918"/>
    </source>
</evidence>
<organism evidence="1 2">
    <name type="scientific">Salix dunnii</name>
    <dbReference type="NCBI Taxonomy" id="1413687"/>
    <lineage>
        <taxon>Eukaryota</taxon>
        <taxon>Viridiplantae</taxon>
        <taxon>Streptophyta</taxon>
        <taxon>Embryophyta</taxon>
        <taxon>Tracheophyta</taxon>
        <taxon>Spermatophyta</taxon>
        <taxon>Magnoliopsida</taxon>
        <taxon>eudicotyledons</taxon>
        <taxon>Gunneridae</taxon>
        <taxon>Pentapetalae</taxon>
        <taxon>rosids</taxon>
        <taxon>fabids</taxon>
        <taxon>Malpighiales</taxon>
        <taxon>Salicaceae</taxon>
        <taxon>Saliceae</taxon>
        <taxon>Salix</taxon>
    </lineage>
</organism>
<comment type="caution">
    <text evidence="1">The sequence shown here is derived from an EMBL/GenBank/DDBJ whole genome shotgun (WGS) entry which is preliminary data.</text>
</comment>
<name>A0A835J1F4_9ROSI</name>
<evidence type="ECO:0000313" key="1">
    <source>
        <dbReference type="EMBL" id="KAF9661336.1"/>
    </source>
</evidence>
<dbReference type="AlphaFoldDB" id="A0A835J1F4"/>
<dbReference type="Proteomes" id="UP000657918">
    <property type="component" value="Unassembled WGS sequence"/>
</dbReference>
<gene>
    <name evidence="1" type="ORF">SADUNF_Sadunf19G0057500</name>
</gene>
<protein>
    <submittedName>
        <fullName evidence="1">Uncharacterized protein</fullName>
    </submittedName>
</protein>
<reference evidence="1 2" key="1">
    <citation type="submission" date="2020-10" db="EMBL/GenBank/DDBJ databases">
        <title>Plant Genome Project.</title>
        <authorList>
            <person name="Zhang R.-G."/>
        </authorList>
    </citation>
    <scope>NUCLEOTIDE SEQUENCE [LARGE SCALE GENOMIC DNA]</scope>
    <source>
        <strain evidence="1">FAFU-HL-1</strain>
        <tissue evidence="1">Leaf</tissue>
    </source>
</reference>
<keyword evidence="2" id="KW-1185">Reference proteome</keyword>
<accession>A0A835J1F4</accession>
<proteinExistence type="predicted"/>
<dbReference type="EMBL" id="JADGMS010000019">
    <property type="protein sequence ID" value="KAF9661336.1"/>
    <property type="molecule type" value="Genomic_DNA"/>
</dbReference>
<sequence>MMLSHEFVVPTNVALVTTTLIAKILPPHFVVNDKKFKKYNGFNFKRWKHKILFVKIFSKTSKNKFNVDVAIMKKFIIIKFLDFNMFHSRNIISEVQEFQLTLHDTFHGMHNIK</sequence>